<keyword evidence="2" id="KW-1185">Reference proteome</keyword>
<evidence type="ECO:0000313" key="1">
    <source>
        <dbReference type="EMBL" id="EYF03953.1"/>
    </source>
</evidence>
<gene>
    <name evidence="1" type="ORF">CAP_5054</name>
</gene>
<proteinExistence type="predicted"/>
<dbReference type="EMBL" id="ASRX01000040">
    <property type="protein sequence ID" value="EYF03953.1"/>
    <property type="molecule type" value="Genomic_DNA"/>
</dbReference>
<dbReference type="AlphaFoldDB" id="A0A017T3Y6"/>
<sequence>MKIRHLTLDELTIDDERALRHVGLYAALKAALRRDGYRFLVPEGGASWDRVVFLNLTFWSPSEGGDLLTGDHLPADVVTHVAWHHLAARALGLDGPKPSVEGALLAEAIASAFDLYLVGRLLGRSPDSEFLETQVPAMAEAAEAAGLGEEGFEALLSEVAQDPDRAFEDLRALLFDAAKALVRCTSIEGAAAVLDGLSGHRFAPILHHYELSTWILHARAGGGSMDADPVAREVDAALRAAPVALDWLEERWVRAGEGTAVGDTTGTSTSAG</sequence>
<comment type="caution">
    <text evidence="1">The sequence shown here is derived from an EMBL/GenBank/DDBJ whole genome shotgun (WGS) entry which is preliminary data.</text>
</comment>
<reference evidence="1 2" key="1">
    <citation type="submission" date="2013-05" db="EMBL/GenBank/DDBJ databases">
        <title>Genome assembly of Chondromyces apiculatus DSM 436.</title>
        <authorList>
            <person name="Sharma G."/>
            <person name="Khatri I."/>
            <person name="Kaur C."/>
            <person name="Mayilraj S."/>
            <person name="Subramanian S."/>
        </authorList>
    </citation>
    <scope>NUCLEOTIDE SEQUENCE [LARGE SCALE GENOMIC DNA]</scope>
    <source>
        <strain evidence="1 2">DSM 436</strain>
    </source>
</reference>
<accession>A0A017T3Y6</accession>
<dbReference type="RefSeq" id="WP_044245043.1">
    <property type="nucleotide sequence ID" value="NZ_ASRX01000040.1"/>
</dbReference>
<name>A0A017T3Y6_9BACT</name>
<evidence type="ECO:0000313" key="2">
    <source>
        <dbReference type="Proteomes" id="UP000019678"/>
    </source>
</evidence>
<dbReference type="STRING" id="1192034.CAP_5054"/>
<protein>
    <submittedName>
        <fullName evidence="1">Uncharacterized protein</fullName>
    </submittedName>
</protein>
<dbReference type="OrthoDB" id="5505614at2"/>
<dbReference type="Proteomes" id="UP000019678">
    <property type="component" value="Unassembled WGS sequence"/>
</dbReference>
<organism evidence="1 2">
    <name type="scientific">Chondromyces apiculatus DSM 436</name>
    <dbReference type="NCBI Taxonomy" id="1192034"/>
    <lineage>
        <taxon>Bacteria</taxon>
        <taxon>Pseudomonadati</taxon>
        <taxon>Myxococcota</taxon>
        <taxon>Polyangia</taxon>
        <taxon>Polyangiales</taxon>
        <taxon>Polyangiaceae</taxon>
        <taxon>Chondromyces</taxon>
    </lineage>
</organism>